<dbReference type="Gene3D" id="3.40.1190.20">
    <property type="match status" value="1"/>
</dbReference>
<evidence type="ECO:0000259" key="8">
    <source>
        <dbReference type="PROSITE" id="PS51383"/>
    </source>
</evidence>
<dbReference type="KEGG" id="btab:109036431"/>
<comment type="similarity">
    <text evidence="7">Belongs to the NnrD/CARKD family.</text>
</comment>
<keyword evidence="10" id="KW-1185">Reference proteome</keyword>
<sequence length="397" mass="43606">MIKRHLDRCCAIFDGSVRRFGSSASSKWRSYNQPHNIAAVPYTNQNTYLNTQICLFYLSALLRTVFTQNIPSLCTANYSNMTSDYDKATEATCRQDSYKLLPILRKSSHKGEAGRVGIIGGSVEFSGAPYFSAISALRAGADLAYVFTVEKAAPVIKSYTPDLMVLPFLDKPPSLSLPFLARLHTLVIGPGLGRDEEVQKSVFSLLTELNRLKGTAGIPLIIDADGLHMILKNLDFIKNYSGKIYLTPNVNEFRLLYTFMKGSLPIGPEDSISFDHVELLTDKLGSHVTIIVKGPSDLIVKGDSYVQCTVEGGLGRCGGQGDILAGILGSTAHWAFINDFPEEDSHCAPEMLAGYIACMIVRKCVNKTFKVLGRSMETSDILCQLPSIFKDVYGSNW</sequence>
<dbReference type="Pfam" id="PF01256">
    <property type="entry name" value="Carb_kinase"/>
    <property type="match status" value="1"/>
</dbReference>
<organism evidence="9 10">
    <name type="scientific">Bemisia tabaci</name>
    <name type="common">Sweetpotato whitefly</name>
    <name type="synonym">Aleurodes tabaci</name>
    <dbReference type="NCBI Taxonomy" id="7038"/>
    <lineage>
        <taxon>Eukaryota</taxon>
        <taxon>Metazoa</taxon>
        <taxon>Ecdysozoa</taxon>
        <taxon>Arthropoda</taxon>
        <taxon>Hexapoda</taxon>
        <taxon>Insecta</taxon>
        <taxon>Pterygota</taxon>
        <taxon>Neoptera</taxon>
        <taxon>Paraneoptera</taxon>
        <taxon>Hemiptera</taxon>
        <taxon>Sternorrhyncha</taxon>
        <taxon>Aleyrodoidea</taxon>
        <taxon>Aleyrodidae</taxon>
        <taxon>Aleyrodinae</taxon>
        <taxon>Bemisia</taxon>
    </lineage>
</organism>
<dbReference type="InterPro" id="IPR029056">
    <property type="entry name" value="Ribokinase-like"/>
</dbReference>
<dbReference type="InterPro" id="IPR000631">
    <property type="entry name" value="CARKD"/>
</dbReference>
<dbReference type="SUPFAM" id="SSF53613">
    <property type="entry name" value="Ribokinase-like"/>
    <property type="match status" value="1"/>
</dbReference>
<dbReference type="GO" id="GO:0047453">
    <property type="term" value="F:ATP-dependent NAD(P)H-hydrate dehydratase activity"/>
    <property type="evidence" value="ECO:0007669"/>
    <property type="project" value="UniProtKB-UniRule"/>
</dbReference>
<evidence type="ECO:0000256" key="6">
    <source>
        <dbReference type="ARBA" id="ARBA00047472"/>
    </source>
</evidence>
<keyword evidence="5 7" id="KW-0456">Lyase</keyword>
<dbReference type="GO" id="GO:0005524">
    <property type="term" value="F:ATP binding"/>
    <property type="evidence" value="ECO:0007669"/>
    <property type="project" value="UniProtKB-KW"/>
</dbReference>
<evidence type="ECO:0000256" key="4">
    <source>
        <dbReference type="ARBA" id="ARBA00023027"/>
    </source>
</evidence>
<evidence type="ECO:0000313" key="10">
    <source>
        <dbReference type="Proteomes" id="UP001152759"/>
    </source>
</evidence>
<comment type="function">
    <text evidence="7">Catalyzes the dehydration of the S-form of NAD(P)HX at the expense of ATP, which is converted to ADP. Together with NAD(P)HX epimerase, which catalyzes the epimerization of the S- and R-forms, the enzyme allows the repair of both epimers of NAD(P)HX, a damaged form of NAD(P)H that is a result of enzymatic or heat-dependent hydration.</text>
</comment>
<proteinExistence type="inferred from homology"/>
<dbReference type="EMBL" id="OU963865">
    <property type="protein sequence ID" value="CAH0388748.1"/>
    <property type="molecule type" value="Genomic_DNA"/>
</dbReference>
<name>A0A9P0F4L3_BEMTA</name>
<evidence type="ECO:0000256" key="2">
    <source>
        <dbReference type="ARBA" id="ARBA00022840"/>
    </source>
</evidence>
<keyword evidence="2 7" id="KW-0067">ATP-binding</keyword>
<dbReference type="PANTHER" id="PTHR12592:SF0">
    <property type="entry name" value="ATP-DEPENDENT (S)-NAD(P)H-HYDRATE DEHYDRATASE"/>
    <property type="match status" value="1"/>
</dbReference>
<dbReference type="HAMAP" id="MF_01965">
    <property type="entry name" value="NADHX_dehydratase"/>
    <property type="match status" value="1"/>
</dbReference>
<feature type="binding site" evidence="7">
    <location>
        <begin position="312"/>
        <end position="321"/>
    </location>
    <ligand>
        <name>ATP</name>
        <dbReference type="ChEBI" id="CHEBI:30616"/>
    </ligand>
</feature>
<dbReference type="GO" id="GO:0110051">
    <property type="term" value="P:metabolite repair"/>
    <property type="evidence" value="ECO:0007669"/>
    <property type="project" value="TreeGrafter"/>
</dbReference>
<dbReference type="EC" id="4.2.1.93" evidence="7"/>
<dbReference type="AlphaFoldDB" id="A0A9P0F4L3"/>
<protein>
    <recommendedName>
        <fullName evidence="7">ATP-dependent (S)-NAD(P)H-hydrate dehydratase</fullName>
        <ecNumber evidence="7">4.2.1.93</ecNumber>
    </recommendedName>
    <alternativeName>
        <fullName evidence="7">ATP-dependent NAD(P)HX dehydratase</fullName>
    </alternativeName>
</protein>
<dbReference type="PROSITE" id="PS51383">
    <property type="entry name" value="YJEF_C_3"/>
    <property type="match status" value="1"/>
</dbReference>
<dbReference type="NCBIfam" id="TIGR00196">
    <property type="entry name" value="yjeF_cterm"/>
    <property type="match status" value="1"/>
</dbReference>
<feature type="binding site" evidence="7">
    <location>
        <position position="191"/>
    </location>
    <ligand>
        <name>(6S)-NADPHX</name>
        <dbReference type="ChEBI" id="CHEBI:64076"/>
    </ligand>
</feature>
<feature type="binding site" evidence="7">
    <location>
        <position position="322"/>
    </location>
    <ligand>
        <name>(6S)-NADPHX</name>
        <dbReference type="ChEBI" id="CHEBI:64076"/>
    </ligand>
</feature>
<evidence type="ECO:0000256" key="7">
    <source>
        <dbReference type="HAMAP-Rule" id="MF_03157"/>
    </source>
</evidence>
<keyword evidence="7" id="KW-0597">Phosphoprotein</keyword>
<reference evidence="9" key="1">
    <citation type="submission" date="2021-12" db="EMBL/GenBank/DDBJ databases">
        <authorList>
            <person name="King R."/>
        </authorList>
    </citation>
    <scope>NUCLEOTIDE SEQUENCE</scope>
</reference>
<feature type="binding site" evidence="7">
    <location>
        <begin position="293"/>
        <end position="297"/>
    </location>
    <ligand>
        <name>ATP</name>
        <dbReference type="ChEBI" id="CHEBI:30616"/>
    </ligand>
</feature>
<comment type="catalytic activity">
    <reaction evidence="6 7">
        <text>(6S)-NADPHX + ATP = ADP + phosphate + NADPH + H(+)</text>
        <dbReference type="Rhea" id="RHEA:32231"/>
        <dbReference type="ChEBI" id="CHEBI:15378"/>
        <dbReference type="ChEBI" id="CHEBI:30616"/>
        <dbReference type="ChEBI" id="CHEBI:43474"/>
        <dbReference type="ChEBI" id="CHEBI:57783"/>
        <dbReference type="ChEBI" id="CHEBI:64076"/>
        <dbReference type="ChEBI" id="CHEBI:456216"/>
        <dbReference type="EC" id="4.2.1.93"/>
    </reaction>
</comment>
<evidence type="ECO:0000256" key="1">
    <source>
        <dbReference type="ARBA" id="ARBA00022741"/>
    </source>
</evidence>
<accession>A0A9P0F4L3</accession>
<dbReference type="Proteomes" id="UP001152759">
    <property type="component" value="Chromosome 4"/>
</dbReference>
<dbReference type="PANTHER" id="PTHR12592">
    <property type="entry name" value="ATP-DEPENDENT (S)-NAD(P)H-HYDRATE DEHYDRATASE FAMILY MEMBER"/>
    <property type="match status" value="1"/>
</dbReference>
<dbReference type="CDD" id="cd01171">
    <property type="entry name" value="YXKO-related"/>
    <property type="match status" value="1"/>
</dbReference>
<comment type="catalytic activity">
    <reaction evidence="7">
        <text>(6S)-NADHX + ATP = ADP + phosphate + NADH + H(+)</text>
        <dbReference type="Rhea" id="RHEA:19017"/>
        <dbReference type="ChEBI" id="CHEBI:15378"/>
        <dbReference type="ChEBI" id="CHEBI:30616"/>
        <dbReference type="ChEBI" id="CHEBI:43474"/>
        <dbReference type="ChEBI" id="CHEBI:57945"/>
        <dbReference type="ChEBI" id="CHEBI:64074"/>
        <dbReference type="ChEBI" id="CHEBI:456216"/>
        <dbReference type="EC" id="4.2.1.93"/>
    </reaction>
</comment>
<keyword evidence="3" id="KW-0521">NADP</keyword>
<evidence type="ECO:0000313" key="9">
    <source>
        <dbReference type="EMBL" id="CAH0388748.1"/>
    </source>
</evidence>
<dbReference type="GO" id="GO:0046496">
    <property type="term" value="P:nicotinamide nucleotide metabolic process"/>
    <property type="evidence" value="ECO:0007669"/>
    <property type="project" value="UniProtKB-UniRule"/>
</dbReference>
<feature type="domain" description="YjeF C-terminal" evidence="8">
    <location>
        <begin position="93"/>
        <end position="392"/>
    </location>
</feature>
<keyword evidence="4 7" id="KW-0520">NAD</keyword>
<gene>
    <name evidence="9" type="ORF">BEMITA_LOCUS7640</name>
</gene>
<feature type="binding site" evidence="7">
    <location>
        <begin position="249"/>
        <end position="255"/>
    </location>
    <ligand>
        <name>(6S)-NADPHX</name>
        <dbReference type="ChEBI" id="CHEBI:64076"/>
    </ligand>
</feature>
<evidence type="ECO:0000256" key="3">
    <source>
        <dbReference type="ARBA" id="ARBA00022857"/>
    </source>
</evidence>
<keyword evidence="1 7" id="KW-0547">Nucleotide-binding</keyword>
<comment type="cofactor">
    <cofactor evidence="7">
        <name>Mg(2+)</name>
        <dbReference type="ChEBI" id="CHEBI:18420"/>
    </cofactor>
</comment>
<evidence type="ECO:0000256" key="5">
    <source>
        <dbReference type="ARBA" id="ARBA00023239"/>
    </source>
</evidence>